<organism evidence="1 2">
    <name type="scientific">Providencia alcalifaciens DSM 30120</name>
    <dbReference type="NCBI Taxonomy" id="520999"/>
    <lineage>
        <taxon>Bacteria</taxon>
        <taxon>Pseudomonadati</taxon>
        <taxon>Pseudomonadota</taxon>
        <taxon>Gammaproteobacteria</taxon>
        <taxon>Enterobacterales</taxon>
        <taxon>Morganellaceae</taxon>
        <taxon>Providencia</taxon>
    </lineage>
</organism>
<dbReference type="EMBL" id="ABXW01000012">
    <property type="protein sequence ID" value="EEB47259.1"/>
    <property type="molecule type" value="Genomic_DNA"/>
</dbReference>
<reference evidence="1 2" key="2">
    <citation type="submission" date="2008-10" db="EMBL/GenBank/DDBJ databases">
        <authorList>
            <person name="Fulton L."/>
            <person name="Clifton S."/>
            <person name="Fulton B."/>
            <person name="Xu J."/>
            <person name="Minx P."/>
            <person name="Pepin K.H."/>
            <person name="Johnson M."/>
            <person name="Bhonagiri V."/>
            <person name="Nash W.E."/>
            <person name="Mardis E.R."/>
            <person name="Wilson R.K."/>
        </authorList>
    </citation>
    <scope>NUCLEOTIDE SEQUENCE [LARGE SCALE GENOMIC DNA]</scope>
    <source>
        <strain evidence="1 2">DSM 30120</strain>
    </source>
</reference>
<dbReference type="GeneID" id="59227139"/>
<name>B6XBG4_9GAMM</name>
<gene>
    <name evidence="1" type="ORF">PROVALCAL_00673</name>
</gene>
<comment type="caution">
    <text evidence="1">The sequence shown here is derived from an EMBL/GenBank/DDBJ whole genome shotgun (WGS) entry which is preliminary data.</text>
</comment>
<dbReference type="AlphaFoldDB" id="B6XBG4"/>
<evidence type="ECO:0000313" key="2">
    <source>
        <dbReference type="Proteomes" id="UP000003729"/>
    </source>
</evidence>
<sequence length="58" mass="6942">MAKNTRHYKCAVHKNIMRHKVYHSVTEQGAKALRAMFDDAKLRLEHRQEVTRGERHEK</sequence>
<reference evidence="1 2" key="1">
    <citation type="submission" date="2008-10" db="EMBL/GenBank/DDBJ databases">
        <title>Draft genome sequence of Providencia alcalifaciens (DSM 30120).</title>
        <authorList>
            <person name="Sudarsanam P."/>
            <person name="Ley R."/>
            <person name="Guruge J."/>
            <person name="Turnbaugh P.J."/>
            <person name="Mahowald M."/>
            <person name="Liep D."/>
            <person name="Gordon J."/>
        </authorList>
    </citation>
    <scope>NUCLEOTIDE SEQUENCE [LARGE SCALE GENOMIC DNA]</scope>
    <source>
        <strain evidence="1 2">DSM 30120</strain>
    </source>
</reference>
<dbReference type="Proteomes" id="UP000003729">
    <property type="component" value="Unassembled WGS sequence"/>
</dbReference>
<dbReference type="eggNOG" id="ENOG5033MTP">
    <property type="taxonomic scope" value="Bacteria"/>
</dbReference>
<dbReference type="RefSeq" id="WP_006657645.1">
    <property type="nucleotide sequence ID" value="NZ_ABXW01000012.1"/>
</dbReference>
<accession>B6XBG4</accession>
<proteinExistence type="predicted"/>
<protein>
    <submittedName>
        <fullName evidence="1">Uncharacterized protein</fullName>
    </submittedName>
</protein>
<evidence type="ECO:0000313" key="1">
    <source>
        <dbReference type="EMBL" id="EEB47259.1"/>
    </source>
</evidence>